<dbReference type="Pfam" id="PF04667">
    <property type="entry name" value="Endosulfine"/>
    <property type="match status" value="1"/>
</dbReference>
<dbReference type="EMBL" id="CP063136">
    <property type="protein sequence ID" value="QOU21413.1"/>
    <property type="molecule type" value="Genomic_DNA"/>
</dbReference>
<comment type="similarity">
    <text evidence="1 2">Belongs to the endosulfine family.</text>
</comment>
<reference evidence="5 6" key="1">
    <citation type="submission" date="2019-07" db="EMBL/GenBank/DDBJ databases">
        <authorList>
            <person name="Friedrich A."/>
            <person name="Schacherer J."/>
        </authorList>
    </citation>
    <scope>NUCLEOTIDE SEQUENCE [LARGE SCALE GENOMIC DNA]</scope>
</reference>
<dbReference type="GO" id="GO:0005737">
    <property type="term" value="C:cytoplasm"/>
    <property type="evidence" value="ECO:0007669"/>
    <property type="project" value="TreeGrafter"/>
</dbReference>
<comment type="function">
    <text evidence="2">Plays an essential role in initiation of the G0 program by preventing the degradation of specific nutrient-regulated mRNAs via the 5'-3' mRNA decay pathway.</text>
</comment>
<evidence type="ECO:0000256" key="1">
    <source>
        <dbReference type="ARBA" id="ARBA00010520"/>
    </source>
</evidence>
<evidence type="ECO:0000313" key="4">
    <source>
        <dbReference type="EMBL" id="QOU21413.1"/>
    </source>
</evidence>
<dbReference type="PANTHER" id="PTHR10358">
    <property type="entry name" value="ENDOSULFINE"/>
    <property type="match status" value="1"/>
</dbReference>
<dbReference type="AlphaFoldDB" id="A0A3F2Y6G2"/>
<feature type="region of interest" description="Disordered" evidence="3">
    <location>
        <begin position="1"/>
        <end position="23"/>
    </location>
</feature>
<dbReference type="STRING" id="5007.A0A3F2Y6G2"/>
<reference evidence="4" key="2">
    <citation type="submission" date="2020-10" db="EMBL/GenBank/DDBJ databases">
        <authorList>
            <person name="Palmer J.M."/>
        </authorList>
    </citation>
    <scope>NUCLEOTIDE SEQUENCE</scope>
    <source>
        <strain evidence="4">UCD 2041</strain>
    </source>
</reference>
<feature type="compositionally biased region" description="Acidic residues" evidence="3">
    <location>
        <begin position="120"/>
        <end position="129"/>
    </location>
</feature>
<dbReference type="PANTHER" id="PTHR10358:SF6">
    <property type="entry name" value="ENDOSULFINE, ISOFORM A"/>
    <property type="match status" value="1"/>
</dbReference>
<gene>
    <name evidence="5" type="primary">mug134</name>
    <name evidence="4" type="ORF">BRETT_001136</name>
    <name evidence="5" type="ORF">DEBR0S4_11254G</name>
</gene>
<evidence type="ECO:0000313" key="6">
    <source>
        <dbReference type="Proteomes" id="UP000478008"/>
    </source>
</evidence>
<dbReference type="OrthoDB" id="5949865at2759"/>
<keyword evidence="6" id="KW-1185">Reference proteome</keyword>
<proteinExistence type="inferred from homology"/>
<organism evidence="5 6">
    <name type="scientific">Dekkera bruxellensis</name>
    <name type="common">Brettanomyces custersii</name>
    <dbReference type="NCBI Taxonomy" id="5007"/>
    <lineage>
        <taxon>Eukaryota</taxon>
        <taxon>Fungi</taxon>
        <taxon>Dikarya</taxon>
        <taxon>Ascomycota</taxon>
        <taxon>Saccharomycotina</taxon>
        <taxon>Pichiomycetes</taxon>
        <taxon>Pichiales</taxon>
        <taxon>Pichiaceae</taxon>
        <taxon>Brettanomyces</taxon>
    </lineage>
</organism>
<protein>
    <recommendedName>
        <fullName evidence="2">mRNA stability protein</fullName>
    </recommendedName>
</protein>
<evidence type="ECO:0000256" key="3">
    <source>
        <dbReference type="SAM" id="MobiDB-lite"/>
    </source>
</evidence>
<evidence type="ECO:0000313" key="5">
    <source>
        <dbReference type="EMBL" id="VUG19130.1"/>
    </source>
</evidence>
<evidence type="ECO:0000256" key="2">
    <source>
        <dbReference type="RuleBase" id="RU363120"/>
    </source>
</evidence>
<dbReference type="Proteomes" id="UP000478008">
    <property type="component" value="Unassembled WGS sequence"/>
</dbReference>
<reference evidence="4" key="3">
    <citation type="journal article" name="BMC Genomics">
        <title>New genome assemblies reveal patterns of domestication and adaptation across Brettanomyces (Dekkera) species.</title>
        <authorList>
            <person name="Roach M.J."/>
            <person name="Borneman A.R."/>
        </authorList>
    </citation>
    <scope>NUCLEOTIDE SEQUENCE</scope>
    <source>
        <strain evidence="4">UCD 2041</strain>
    </source>
</reference>
<dbReference type="GO" id="GO:0004864">
    <property type="term" value="F:protein phosphatase inhibitor activity"/>
    <property type="evidence" value="ECO:0007669"/>
    <property type="project" value="TreeGrafter"/>
</dbReference>
<accession>A0A3F2Y6G2</accession>
<dbReference type="InterPro" id="IPR006760">
    <property type="entry name" value="Endosulphine"/>
</dbReference>
<dbReference type="Proteomes" id="UP000663131">
    <property type="component" value="Chromosome 8"/>
</dbReference>
<sequence>MSSNSGATDKANESASKLKGGLPDLSKLSAEELKLYKMYGKLPKTTDVLQDRLKDRKFFDSGDYALSKVSGGKKDPVGSINPLRQPEIENLARINRNSFSGSGAPSLLGSNQRKSKLEEDLTDSVLEDD</sequence>
<dbReference type="EMBL" id="CABFWN010000004">
    <property type="protein sequence ID" value="VUG19130.1"/>
    <property type="molecule type" value="Genomic_DNA"/>
</dbReference>
<name>A0A3F2Y6G2_DEKBR</name>
<feature type="region of interest" description="Disordered" evidence="3">
    <location>
        <begin position="64"/>
        <end position="129"/>
    </location>
</feature>
<feature type="compositionally biased region" description="Polar residues" evidence="3">
    <location>
        <begin position="95"/>
        <end position="112"/>
    </location>
</feature>